<comment type="caution">
    <text evidence="1">The sequence shown here is derived from an EMBL/GenBank/DDBJ whole genome shotgun (WGS) entry which is preliminary data.</text>
</comment>
<proteinExistence type="predicted"/>
<organism evidence="1 2">
    <name type="scientific">Amycolatopsis suaedae</name>
    <dbReference type="NCBI Taxonomy" id="2510978"/>
    <lineage>
        <taxon>Bacteria</taxon>
        <taxon>Bacillati</taxon>
        <taxon>Actinomycetota</taxon>
        <taxon>Actinomycetes</taxon>
        <taxon>Pseudonocardiales</taxon>
        <taxon>Pseudonocardiaceae</taxon>
        <taxon>Amycolatopsis</taxon>
    </lineage>
</organism>
<evidence type="ECO:0000313" key="1">
    <source>
        <dbReference type="EMBL" id="RZQ65271.1"/>
    </source>
</evidence>
<dbReference type="Proteomes" id="UP000292003">
    <property type="component" value="Unassembled WGS sequence"/>
</dbReference>
<dbReference type="AlphaFoldDB" id="A0A4Q7JBR1"/>
<name>A0A4Q7JBR1_9PSEU</name>
<reference evidence="1 2" key="1">
    <citation type="submission" date="2019-02" db="EMBL/GenBank/DDBJ databases">
        <title>Draft genome sequence of Amycolatopsis sp. 8-3EHSu isolated from roots of Suaeda maritima.</title>
        <authorList>
            <person name="Duangmal K."/>
            <person name="Chantavorakit T."/>
        </authorList>
    </citation>
    <scope>NUCLEOTIDE SEQUENCE [LARGE SCALE GENOMIC DNA]</scope>
    <source>
        <strain evidence="1 2">8-3EHSu</strain>
    </source>
</reference>
<accession>A0A4Q7JBR1</accession>
<dbReference type="RefSeq" id="WP_130474057.1">
    <property type="nucleotide sequence ID" value="NZ_SFCC01000002.1"/>
</dbReference>
<evidence type="ECO:0000313" key="2">
    <source>
        <dbReference type="Proteomes" id="UP000292003"/>
    </source>
</evidence>
<dbReference type="EMBL" id="SFCC01000002">
    <property type="protein sequence ID" value="RZQ65271.1"/>
    <property type="molecule type" value="Genomic_DNA"/>
</dbReference>
<gene>
    <name evidence="1" type="ORF">EWH70_05140</name>
</gene>
<protein>
    <submittedName>
        <fullName evidence="1">Uncharacterized protein</fullName>
    </submittedName>
</protein>
<keyword evidence="2" id="KW-1185">Reference proteome</keyword>
<sequence length="264" mass="29192">MGLITRLAERRIRHLLARGDRIVAYDVGRDRAMVYVTHRAVYLDHDGGLRRWEFPTIASVGADAACLDLAGWNGDELVSTVVDDLAKARVVAPIRDSLLALPRCSRSRTIGDEEWTFTYHPWRPGAAARMVFAAASGVAPITEREMEFYDRCLVELLTAPGAPGPEWTVTPVPETLSGDDLVRHWSEIIPEIQVATLSNEPRTVLGLDDEVLWIVDLETGQHPRIDTVPLEQVTAGRDGTVAAGDRAWRADDGFLARLRPSQPP</sequence>